<dbReference type="EMBL" id="SACP01000028">
    <property type="protein sequence ID" value="RVU14683.1"/>
    <property type="molecule type" value="Genomic_DNA"/>
</dbReference>
<reference evidence="3 4" key="1">
    <citation type="submission" date="2019-01" db="EMBL/GenBank/DDBJ databases">
        <authorList>
            <person name="Chen W.-M."/>
        </authorList>
    </citation>
    <scope>NUCLEOTIDE SEQUENCE [LARGE SCALE GENOMIC DNA]</scope>
    <source>
        <strain evidence="3 4">TER-1</strain>
    </source>
</reference>
<sequence>MVSRLVLALLALLAAGPAAAIEDGDLTLTVTAETGGGATPYPREMVLLRIRGTYRAQITLEELRQPGLQHFSWTQLGRDRWFKTSIQGQEARGFERVVAVFPQHAGRFTIEPFTHRLTVAEDGTRRVIDVRSAPLPVAVADWTGPGGPDAREPWWLPAGSVTVTDAWSPEPETLKVGESARRTVTVEASGLTADGLPPRPVMRTRGVLTFAGPTERQTVITPAGPLARATYQWDVRPGVAERVTLEAIRIPWFDTGARTLREAEIPARIVGSRPAPVADEAPAPTPSPLRAALVGLAAFLAGLALWRAWTRPPSPLALALRPLRRAARRGDAAGLRAGIAALARTAPALVAGWRTDPRAGPELAAFDRALFGAGTGPVPDLRRLVRVLERAAGDSHPGAPGRTLPPSAGEGARRMPGGRGDAASGDVATAVTRAKS</sequence>
<keyword evidence="4" id="KW-1185">Reference proteome</keyword>
<dbReference type="PANTHER" id="PTHR40940:SF1">
    <property type="entry name" value="PROTEIN BATD"/>
    <property type="match status" value="1"/>
</dbReference>
<feature type="chain" id="PRO_5019237070" description="Protein BatD" evidence="2">
    <location>
        <begin position="21"/>
        <end position="436"/>
    </location>
</feature>
<evidence type="ECO:0008006" key="5">
    <source>
        <dbReference type="Google" id="ProtNLM"/>
    </source>
</evidence>
<protein>
    <recommendedName>
        <fullName evidence="5">Protein BatD</fullName>
    </recommendedName>
</protein>
<evidence type="ECO:0000313" key="4">
    <source>
        <dbReference type="Proteomes" id="UP000286997"/>
    </source>
</evidence>
<comment type="caution">
    <text evidence="3">The sequence shown here is derived from an EMBL/GenBank/DDBJ whole genome shotgun (WGS) entry which is preliminary data.</text>
</comment>
<name>A0A437NXG5_9HYPH</name>
<evidence type="ECO:0000256" key="1">
    <source>
        <dbReference type="SAM" id="MobiDB-lite"/>
    </source>
</evidence>
<dbReference type="InterPro" id="IPR025738">
    <property type="entry name" value="BatD"/>
</dbReference>
<dbReference type="RefSeq" id="WP_127733126.1">
    <property type="nucleotide sequence ID" value="NZ_SACP01000028.1"/>
</dbReference>
<evidence type="ECO:0000313" key="3">
    <source>
        <dbReference type="EMBL" id="RVU14683.1"/>
    </source>
</evidence>
<dbReference type="Proteomes" id="UP000286997">
    <property type="component" value="Unassembled WGS sequence"/>
</dbReference>
<organism evidence="3 4">
    <name type="scientific">Methylobacterium oryzihabitans</name>
    <dbReference type="NCBI Taxonomy" id="2499852"/>
    <lineage>
        <taxon>Bacteria</taxon>
        <taxon>Pseudomonadati</taxon>
        <taxon>Pseudomonadota</taxon>
        <taxon>Alphaproteobacteria</taxon>
        <taxon>Hyphomicrobiales</taxon>
        <taxon>Methylobacteriaceae</taxon>
        <taxon>Methylobacterium</taxon>
    </lineage>
</organism>
<evidence type="ECO:0000256" key="2">
    <source>
        <dbReference type="SAM" id="SignalP"/>
    </source>
</evidence>
<accession>A0A437NXG5</accession>
<proteinExistence type="predicted"/>
<feature type="signal peptide" evidence="2">
    <location>
        <begin position="1"/>
        <end position="20"/>
    </location>
</feature>
<keyword evidence="2" id="KW-0732">Signal</keyword>
<dbReference type="OrthoDB" id="7688940at2"/>
<feature type="region of interest" description="Disordered" evidence="1">
    <location>
        <begin position="392"/>
        <end position="436"/>
    </location>
</feature>
<dbReference type="AlphaFoldDB" id="A0A437NXG5"/>
<dbReference type="PANTHER" id="PTHR40940">
    <property type="entry name" value="PROTEIN BATD-RELATED"/>
    <property type="match status" value="1"/>
</dbReference>
<gene>
    <name evidence="3" type="ORF">EOE48_22535</name>
</gene>